<dbReference type="KEGG" id="rpc:RPC_4484"/>
<keyword evidence="8 16" id="KW-0675">Receptor</keyword>
<keyword evidence="7 10" id="KW-0472">Membrane</keyword>
<dbReference type="InterPro" id="IPR039426">
    <property type="entry name" value="TonB-dep_rcpt-like"/>
</dbReference>
<proteinExistence type="inferred from homology"/>
<evidence type="ECO:0000256" key="8">
    <source>
        <dbReference type="ARBA" id="ARBA00023170"/>
    </source>
</evidence>
<dbReference type="SUPFAM" id="SSF56935">
    <property type="entry name" value="Porins"/>
    <property type="match status" value="1"/>
</dbReference>
<dbReference type="PANTHER" id="PTHR30069:SF29">
    <property type="entry name" value="HEMOGLOBIN AND HEMOGLOBIN-HAPTOGLOBIN-BINDING PROTEIN 1-RELATED"/>
    <property type="match status" value="1"/>
</dbReference>
<dbReference type="InterPro" id="IPR036942">
    <property type="entry name" value="Beta-barrel_TonB_sf"/>
</dbReference>
<comment type="similarity">
    <text evidence="10 11">Belongs to the TonB-dependent receptor family.</text>
</comment>
<evidence type="ECO:0000256" key="1">
    <source>
        <dbReference type="ARBA" id="ARBA00004571"/>
    </source>
</evidence>
<feature type="domain" description="TonB-dependent receptor plug" evidence="15">
    <location>
        <begin position="98"/>
        <end position="206"/>
    </location>
</feature>
<keyword evidence="6 11" id="KW-0798">TonB box</keyword>
<evidence type="ECO:0000259" key="15">
    <source>
        <dbReference type="Pfam" id="PF07715"/>
    </source>
</evidence>
<dbReference type="EMBL" id="CP000301">
    <property type="protein sequence ID" value="ABD90007.1"/>
    <property type="molecule type" value="Genomic_DNA"/>
</dbReference>
<dbReference type="Pfam" id="PF00593">
    <property type="entry name" value="TonB_dep_Rec_b-barrel"/>
    <property type="match status" value="1"/>
</dbReference>
<evidence type="ECO:0000256" key="4">
    <source>
        <dbReference type="ARBA" id="ARBA00022692"/>
    </source>
</evidence>
<evidence type="ECO:0000256" key="7">
    <source>
        <dbReference type="ARBA" id="ARBA00023136"/>
    </source>
</evidence>
<keyword evidence="3 10" id="KW-1134">Transmembrane beta strand</keyword>
<dbReference type="InterPro" id="IPR012910">
    <property type="entry name" value="Plug_dom"/>
</dbReference>
<dbReference type="eggNOG" id="COG4772">
    <property type="taxonomic scope" value="Bacteria"/>
</dbReference>
<dbReference type="OrthoDB" id="9760620at2"/>
<evidence type="ECO:0000313" key="16">
    <source>
        <dbReference type="EMBL" id="ABD90007.1"/>
    </source>
</evidence>
<dbReference type="STRING" id="316056.RPC_4484"/>
<evidence type="ECO:0000256" key="13">
    <source>
        <dbReference type="SAM" id="SignalP"/>
    </source>
</evidence>
<reference evidence="16" key="1">
    <citation type="submission" date="2006-03" db="EMBL/GenBank/DDBJ databases">
        <title>Complete sequence of Rhodopseudomonas palustris BisB18.</title>
        <authorList>
            <consortium name="US DOE Joint Genome Institute"/>
            <person name="Copeland A."/>
            <person name="Lucas S."/>
            <person name="Lapidus A."/>
            <person name="Barry K."/>
            <person name="Detter J.C."/>
            <person name="Glavina del Rio T."/>
            <person name="Hammon N."/>
            <person name="Israni S."/>
            <person name="Dalin E."/>
            <person name="Tice H."/>
            <person name="Pitluck S."/>
            <person name="Chain P."/>
            <person name="Malfatti S."/>
            <person name="Shin M."/>
            <person name="Vergez L."/>
            <person name="Schmutz J."/>
            <person name="Larimer F."/>
            <person name="Land M."/>
            <person name="Hauser L."/>
            <person name="Pelletier D.A."/>
            <person name="Kyrpides N."/>
            <person name="Anderson I."/>
            <person name="Oda Y."/>
            <person name="Harwood C.S."/>
            <person name="Richardson P."/>
        </authorList>
    </citation>
    <scope>NUCLEOTIDE SEQUENCE [LARGE SCALE GENOMIC DNA]</scope>
    <source>
        <strain evidence="16">BisB18</strain>
    </source>
</reference>
<feature type="domain" description="TonB-dependent receptor-like beta-barrel" evidence="14">
    <location>
        <begin position="236"/>
        <end position="688"/>
    </location>
</feature>
<dbReference type="Pfam" id="PF07715">
    <property type="entry name" value="Plug"/>
    <property type="match status" value="1"/>
</dbReference>
<name>Q20XX9_RHOPB</name>
<organism evidence="16">
    <name type="scientific">Rhodopseudomonas palustris (strain BisB18)</name>
    <dbReference type="NCBI Taxonomy" id="316056"/>
    <lineage>
        <taxon>Bacteria</taxon>
        <taxon>Pseudomonadati</taxon>
        <taxon>Pseudomonadota</taxon>
        <taxon>Alphaproteobacteria</taxon>
        <taxon>Hyphomicrobiales</taxon>
        <taxon>Nitrobacteraceae</taxon>
        <taxon>Rhodopseudomonas</taxon>
    </lineage>
</organism>
<dbReference type="RefSeq" id="WP_011474887.1">
    <property type="nucleotide sequence ID" value="NC_007925.1"/>
</dbReference>
<feature type="region of interest" description="Disordered" evidence="12">
    <location>
        <begin position="41"/>
        <end position="85"/>
    </location>
</feature>
<feature type="chain" id="PRO_5004199431" evidence="13">
    <location>
        <begin position="27"/>
        <end position="726"/>
    </location>
</feature>
<dbReference type="PANTHER" id="PTHR30069">
    <property type="entry name" value="TONB-DEPENDENT OUTER MEMBRANE RECEPTOR"/>
    <property type="match status" value="1"/>
</dbReference>
<dbReference type="InterPro" id="IPR037066">
    <property type="entry name" value="Plug_dom_sf"/>
</dbReference>
<sequence>MRSVSSRLRRALLASAATLVTGAASAQSASTSLPTITVESAAPQRTVSARKPRQVTGGGRSARQVTPAAPSPNSAGQGTRAPGSLTVPTAQQALKEIDRTPGAVAVVPDTAFKNGPANTVKDILGWVPGVLIQTRWGPDGRVSIRGSGLSRNYGNRGINIFMDGLPLNTSDGLFDLFEVDPSVYRYVEVFKGANALRYGANSLGGAINFVMPTGRDAPAFDARVDGGSFGYVKTQSSIAGVNGPADYFITASAQREDGYREHSRTDTERLNANFGYQFSPDAETRFYLNAGRWRAELPGEVTKQAALNSPRAADSEFLRQDQQRNIDTVRIANKTTLRFDDTTVDLGVFGLARHVMHPIYQWLDFTAQDYGGFVRATDERSLGGLRNRLTAGVNVLNGTIDINQYQNLTGAVKGALASSNLWKSDNVTAYAENSLYVLPNVALIAGAQFLHASREQQDRFLSDGNQSGTRNWDLVSPKVGVLWDVDPTWQVYGNISRNAEVPTFDVNSFSSPASSNVEAQTGTTYEIGTRGRRPDVTWDLSAYRTDLRNEFQCLTTSPFSPCTVVNADRTVHQGVEAGLGVALLKSSFAQDDRFWFNVAYTYSDFRFDRDATWGNNRLPGLPPHYLRAEILYKHQNGFYAGPNVEWMPQAFFADNANSLTIDPYALLNFKVGYDHGIGWSGYVEGRNLLDTRYISSTITAGVATATSALFNPGMGRAIYGGIRYRM</sequence>
<evidence type="ECO:0000256" key="3">
    <source>
        <dbReference type="ARBA" id="ARBA00022452"/>
    </source>
</evidence>
<evidence type="ECO:0000256" key="11">
    <source>
        <dbReference type="RuleBase" id="RU003357"/>
    </source>
</evidence>
<evidence type="ECO:0000256" key="6">
    <source>
        <dbReference type="ARBA" id="ARBA00023077"/>
    </source>
</evidence>
<dbReference type="CDD" id="cd01347">
    <property type="entry name" value="ligand_gated_channel"/>
    <property type="match status" value="1"/>
</dbReference>
<dbReference type="GO" id="GO:0044718">
    <property type="term" value="P:siderophore transmembrane transport"/>
    <property type="evidence" value="ECO:0007669"/>
    <property type="project" value="TreeGrafter"/>
</dbReference>
<dbReference type="PROSITE" id="PS52016">
    <property type="entry name" value="TONB_DEPENDENT_REC_3"/>
    <property type="match status" value="1"/>
</dbReference>
<evidence type="ECO:0000256" key="12">
    <source>
        <dbReference type="SAM" id="MobiDB-lite"/>
    </source>
</evidence>
<dbReference type="Gene3D" id="2.170.130.10">
    <property type="entry name" value="TonB-dependent receptor, plug domain"/>
    <property type="match status" value="1"/>
</dbReference>
<comment type="subcellular location">
    <subcellularLocation>
        <location evidence="1 10">Cell outer membrane</location>
        <topology evidence="1 10">Multi-pass membrane protein</topology>
    </subcellularLocation>
</comment>
<gene>
    <name evidence="16" type="ordered locus">RPC_4484</name>
</gene>
<feature type="signal peptide" evidence="13">
    <location>
        <begin position="1"/>
        <end position="26"/>
    </location>
</feature>
<evidence type="ECO:0000256" key="9">
    <source>
        <dbReference type="ARBA" id="ARBA00023237"/>
    </source>
</evidence>
<keyword evidence="5 13" id="KW-0732">Signal</keyword>
<keyword evidence="9 10" id="KW-0998">Cell outer membrane</keyword>
<evidence type="ECO:0000256" key="2">
    <source>
        <dbReference type="ARBA" id="ARBA00022448"/>
    </source>
</evidence>
<accession>Q20XX9</accession>
<dbReference type="Gene3D" id="2.40.170.20">
    <property type="entry name" value="TonB-dependent receptor, beta-barrel domain"/>
    <property type="match status" value="1"/>
</dbReference>
<dbReference type="GO" id="GO:0009279">
    <property type="term" value="C:cell outer membrane"/>
    <property type="evidence" value="ECO:0007669"/>
    <property type="project" value="UniProtKB-SubCell"/>
</dbReference>
<dbReference type="GO" id="GO:0015344">
    <property type="term" value="F:siderophore uptake transmembrane transporter activity"/>
    <property type="evidence" value="ECO:0007669"/>
    <property type="project" value="TreeGrafter"/>
</dbReference>
<protein>
    <submittedName>
        <fullName evidence="16">TonB-dependent receptor</fullName>
    </submittedName>
</protein>
<keyword evidence="4 10" id="KW-0812">Transmembrane</keyword>
<dbReference type="AlphaFoldDB" id="Q20XX9"/>
<evidence type="ECO:0000256" key="10">
    <source>
        <dbReference type="PROSITE-ProRule" id="PRU01360"/>
    </source>
</evidence>
<evidence type="ECO:0000256" key="5">
    <source>
        <dbReference type="ARBA" id="ARBA00022729"/>
    </source>
</evidence>
<dbReference type="HOGENOM" id="CLU_008287_13_1_5"/>
<evidence type="ECO:0000259" key="14">
    <source>
        <dbReference type="Pfam" id="PF00593"/>
    </source>
</evidence>
<dbReference type="InterPro" id="IPR000531">
    <property type="entry name" value="Beta-barrel_TonB"/>
</dbReference>
<keyword evidence="2 10" id="KW-0813">Transport</keyword>